<name>A0ABT7MXM5_9MICO</name>
<dbReference type="PROSITE" id="PS50850">
    <property type="entry name" value="MFS"/>
    <property type="match status" value="1"/>
</dbReference>
<keyword evidence="10" id="KW-1185">Reference proteome</keyword>
<evidence type="ECO:0000256" key="1">
    <source>
        <dbReference type="ARBA" id="ARBA00004429"/>
    </source>
</evidence>
<dbReference type="CDD" id="cd06173">
    <property type="entry name" value="MFS_MefA_like"/>
    <property type="match status" value="1"/>
</dbReference>
<dbReference type="SUPFAM" id="SSF103473">
    <property type="entry name" value="MFS general substrate transporter"/>
    <property type="match status" value="1"/>
</dbReference>
<accession>A0ABT7MXM5</accession>
<dbReference type="InterPro" id="IPR020846">
    <property type="entry name" value="MFS_dom"/>
</dbReference>
<keyword evidence="2" id="KW-0813">Transport</keyword>
<evidence type="ECO:0000256" key="7">
    <source>
        <dbReference type="SAM" id="Phobius"/>
    </source>
</evidence>
<keyword evidence="5 7" id="KW-1133">Transmembrane helix</keyword>
<reference evidence="9 10" key="1">
    <citation type="submission" date="2023-06" db="EMBL/GenBank/DDBJ databases">
        <title>Microbacterium sp. nov., isolated from a waste landfill.</title>
        <authorList>
            <person name="Wen W."/>
        </authorList>
    </citation>
    <scope>NUCLEOTIDE SEQUENCE [LARGE SCALE GENOMIC DNA]</scope>
    <source>
        <strain evidence="9 10">ASV49</strain>
    </source>
</reference>
<comment type="caution">
    <text evidence="9">The sequence shown here is derived from an EMBL/GenBank/DDBJ whole genome shotgun (WGS) entry which is preliminary data.</text>
</comment>
<feature type="transmembrane region" description="Helical" evidence="7">
    <location>
        <begin position="262"/>
        <end position="279"/>
    </location>
</feature>
<dbReference type="Proteomes" id="UP001235064">
    <property type="component" value="Unassembled WGS sequence"/>
</dbReference>
<comment type="subcellular location">
    <subcellularLocation>
        <location evidence="1">Cell inner membrane</location>
        <topology evidence="1">Multi-pass membrane protein</topology>
    </subcellularLocation>
</comment>
<keyword evidence="6 7" id="KW-0472">Membrane</keyword>
<protein>
    <submittedName>
        <fullName evidence="9">MFS transporter</fullName>
    </submittedName>
</protein>
<dbReference type="InterPro" id="IPR036259">
    <property type="entry name" value="MFS_trans_sf"/>
</dbReference>
<evidence type="ECO:0000256" key="3">
    <source>
        <dbReference type="ARBA" id="ARBA00022475"/>
    </source>
</evidence>
<dbReference type="Pfam" id="PF05977">
    <property type="entry name" value="MFS_3"/>
    <property type="match status" value="1"/>
</dbReference>
<gene>
    <name evidence="9" type="ORF">QSV35_07650</name>
</gene>
<dbReference type="Gene3D" id="1.20.1250.20">
    <property type="entry name" value="MFS general substrate transporter like domains"/>
    <property type="match status" value="1"/>
</dbReference>
<dbReference type="PANTHER" id="PTHR23513:SF9">
    <property type="entry name" value="ENTEROBACTIN EXPORTER ENTS"/>
    <property type="match status" value="1"/>
</dbReference>
<feature type="transmembrane region" description="Helical" evidence="7">
    <location>
        <begin position="21"/>
        <end position="44"/>
    </location>
</feature>
<feature type="transmembrane region" description="Helical" evidence="7">
    <location>
        <begin position="372"/>
        <end position="398"/>
    </location>
</feature>
<dbReference type="PANTHER" id="PTHR23513">
    <property type="entry name" value="INTEGRAL MEMBRANE EFFLUX PROTEIN-RELATED"/>
    <property type="match status" value="1"/>
</dbReference>
<dbReference type="RefSeq" id="WP_286288068.1">
    <property type="nucleotide sequence ID" value="NZ_JASXSZ010000002.1"/>
</dbReference>
<proteinExistence type="predicted"/>
<keyword evidence="3" id="KW-1003">Cell membrane</keyword>
<evidence type="ECO:0000256" key="6">
    <source>
        <dbReference type="ARBA" id="ARBA00023136"/>
    </source>
</evidence>
<feature type="transmembrane region" description="Helical" evidence="7">
    <location>
        <begin position="50"/>
        <end position="71"/>
    </location>
</feature>
<evidence type="ECO:0000313" key="10">
    <source>
        <dbReference type="Proteomes" id="UP001235064"/>
    </source>
</evidence>
<feature type="transmembrane region" description="Helical" evidence="7">
    <location>
        <begin position="291"/>
        <end position="310"/>
    </location>
</feature>
<evidence type="ECO:0000256" key="5">
    <source>
        <dbReference type="ARBA" id="ARBA00022989"/>
    </source>
</evidence>
<evidence type="ECO:0000256" key="4">
    <source>
        <dbReference type="ARBA" id="ARBA00022692"/>
    </source>
</evidence>
<feature type="domain" description="Major facilitator superfamily (MFS) profile" evidence="8">
    <location>
        <begin position="222"/>
        <end position="422"/>
    </location>
</feature>
<dbReference type="InterPro" id="IPR010290">
    <property type="entry name" value="TM_effector"/>
</dbReference>
<keyword evidence="4 7" id="KW-0812">Transmembrane</keyword>
<feature type="transmembrane region" description="Helical" evidence="7">
    <location>
        <begin position="164"/>
        <end position="192"/>
    </location>
</feature>
<dbReference type="EMBL" id="JASXSZ010000002">
    <property type="protein sequence ID" value="MDL9979204.1"/>
    <property type="molecule type" value="Genomic_DNA"/>
</dbReference>
<feature type="transmembrane region" description="Helical" evidence="7">
    <location>
        <begin position="226"/>
        <end position="250"/>
    </location>
</feature>
<sequence>MIRSHLVDTRPLRTSRPFRAFWAGTAVSQFGGSMSSFALLYYVWEISHSPVVVGLVGLVVAVPLVVCGLIGGHLADTVDRRALLLWSRSAQLVVSAATAALVISGVRSIPVVFVMIALTSALSSLAAPVAQTVPPMLLGGTELSAGLALTRLAGQLALMTGPAIGGVLVATIGVGACLVVDSVTFLAALWGISRLPRHAPRPSAAGEPEGGTRVLGGLMFVVRTPVILGAFLVDICAMVLALPAALFPVINAERFGGSPMTLGLMLPAIGLGGVLAGLFSGRLTAYPRQGLIMLISCAVWGAATAAFGAAPTLPLALAALVVAGAADTFTVVSRGTMVQSATPDELRGRVSSLDYLVGAGGPSIGDLRAGTIAGLTSGAISCILGGLACVAGAGAIAAANPGLRRWRLATAPRSRRPESSSA</sequence>
<organism evidence="9 10">
    <name type="scientific">Microbacterium candidum</name>
    <dbReference type="NCBI Taxonomy" id="3041922"/>
    <lineage>
        <taxon>Bacteria</taxon>
        <taxon>Bacillati</taxon>
        <taxon>Actinomycetota</taxon>
        <taxon>Actinomycetes</taxon>
        <taxon>Micrococcales</taxon>
        <taxon>Microbacteriaceae</taxon>
        <taxon>Microbacterium</taxon>
    </lineage>
</organism>
<evidence type="ECO:0000256" key="2">
    <source>
        <dbReference type="ARBA" id="ARBA00022448"/>
    </source>
</evidence>
<evidence type="ECO:0000259" key="8">
    <source>
        <dbReference type="PROSITE" id="PS50850"/>
    </source>
</evidence>
<evidence type="ECO:0000313" key="9">
    <source>
        <dbReference type="EMBL" id="MDL9979204.1"/>
    </source>
</evidence>